<evidence type="ECO:0000256" key="2">
    <source>
        <dbReference type="ARBA" id="ARBA00022750"/>
    </source>
</evidence>
<evidence type="ECO:0000256" key="4">
    <source>
        <dbReference type="RuleBase" id="RU000454"/>
    </source>
</evidence>
<dbReference type="InterPro" id="IPR033121">
    <property type="entry name" value="PEPTIDASE_A1"/>
</dbReference>
<dbReference type="CDD" id="cd05471">
    <property type="entry name" value="pepsin_like"/>
    <property type="match status" value="1"/>
</dbReference>
<keyword evidence="6" id="KW-0732">Signal</keyword>
<dbReference type="AlphaFoldDB" id="A0A9P9AUL5"/>
<proteinExistence type="inferred from homology"/>
<keyword evidence="4" id="KW-0378">Hydrolase</keyword>
<dbReference type="SUPFAM" id="SSF50630">
    <property type="entry name" value="Acid proteases"/>
    <property type="match status" value="1"/>
</dbReference>
<dbReference type="GO" id="GO:0000324">
    <property type="term" value="C:fungal-type vacuole"/>
    <property type="evidence" value="ECO:0007669"/>
    <property type="project" value="TreeGrafter"/>
</dbReference>
<evidence type="ECO:0000256" key="1">
    <source>
        <dbReference type="ARBA" id="ARBA00007447"/>
    </source>
</evidence>
<dbReference type="OrthoDB" id="771136at2759"/>
<keyword evidence="4" id="KW-0645">Protease</keyword>
<protein>
    <submittedName>
        <fullName evidence="8">Aspartic peptidase domain-containing protein</fullName>
    </submittedName>
</protein>
<dbReference type="EMBL" id="JAGPYM010000006">
    <property type="protein sequence ID" value="KAH6892936.1"/>
    <property type="molecule type" value="Genomic_DNA"/>
</dbReference>
<feature type="signal peptide" evidence="6">
    <location>
        <begin position="1"/>
        <end position="19"/>
    </location>
</feature>
<dbReference type="PRINTS" id="PR00792">
    <property type="entry name" value="PEPSIN"/>
</dbReference>
<feature type="active site" evidence="3">
    <location>
        <position position="290"/>
    </location>
</feature>
<dbReference type="Pfam" id="PF00026">
    <property type="entry name" value="Asp"/>
    <property type="match status" value="1"/>
</dbReference>
<feature type="chain" id="PRO_5040107828" evidence="6">
    <location>
        <begin position="20"/>
        <end position="460"/>
    </location>
</feature>
<sequence>MKLTAAHLILAGLATTANSAAVEPITVKFEGRAAVPSKRSSSVDVKLTNWWNITDYQWYGKISVGTPPQEFNVLFDTGSTDLIIPNKGCTTCSNYTLFDSSKSSTFSKKPNLSYNVSYGTASDAQPLKKDATLRGTVHSDTVTIGGVSVKNQPFLLADSYDKNLGPNALGPNIEGILGIGPPNASVMSDALDYPLQTTLWGLYYSGHLPEPLFSLYLNSGEDSGASGEITLGGTDTSKYDGDITWVDFNSTIVALAHEWYIDNPAFFVNSKTVENSKTNKPFPGAVTLLDTGTSYILTPDYQTAKDLYAAISPEIKQLDALGTWGADCDVMEKLAPELTFTVGAGDKLVNLTMPRDAFNLGESSTHPGKCQGVVLNSPSAISDLASVWVLGSPVLKGYYTVWQGEKLQLGVAKLKASSTSGDDASSTSTSTPTATKGGAGALRPAVWGVAALGLALAALL</sequence>
<comment type="caution">
    <text evidence="8">The sequence shown here is derived from an EMBL/GenBank/DDBJ whole genome shotgun (WGS) entry which is preliminary data.</text>
</comment>
<reference evidence="8 9" key="1">
    <citation type="journal article" date="2021" name="Nat. Commun.">
        <title>Genetic determinants of endophytism in the Arabidopsis root mycobiome.</title>
        <authorList>
            <person name="Mesny F."/>
            <person name="Miyauchi S."/>
            <person name="Thiergart T."/>
            <person name="Pickel B."/>
            <person name="Atanasova L."/>
            <person name="Karlsson M."/>
            <person name="Huettel B."/>
            <person name="Barry K.W."/>
            <person name="Haridas S."/>
            <person name="Chen C."/>
            <person name="Bauer D."/>
            <person name="Andreopoulos W."/>
            <person name="Pangilinan J."/>
            <person name="LaButti K."/>
            <person name="Riley R."/>
            <person name="Lipzen A."/>
            <person name="Clum A."/>
            <person name="Drula E."/>
            <person name="Henrissat B."/>
            <person name="Kohler A."/>
            <person name="Grigoriev I.V."/>
            <person name="Martin F.M."/>
            <person name="Hacquard S."/>
        </authorList>
    </citation>
    <scope>NUCLEOTIDE SEQUENCE [LARGE SCALE GENOMIC DNA]</scope>
    <source>
        <strain evidence="8 9">MPI-CAGE-CH-0241</strain>
    </source>
</reference>
<dbReference type="GO" id="GO:0004190">
    <property type="term" value="F:aspartic-type endopeptidase activity"/>
    <property type="evidence" value="ECO:0007669"/>
    <property type="project" value="UniProtKB-KW"/>
</dbReference>
<name>A0A9P9AUL5_9HYPO</name>
<comment type="similarity">
    <text evidence="1 4">Belongs to the peptidase A1 family.</text>
</comment>
<dbReference type="GO" id="GO:0006508">
    <property type="term" value="P:proteolysis"/>
    <property type="evidence" value="ECO:0007669"/>
    <property type="project" value="UniProtKB-KW"/>
</dbReference>
<dbReference type="InterPro" id="IPR001969">
    <property type="entry name" value="Aspartic_peptidase_AS"/>
</dbReference>
<feature type="active site" evidence="3">
    <location>
        <position position="76"/>
    </location>
</feature>
<keyword evidence="9" id="KW-1185">Reference proteome</keyword>
<evidence type="ECO:0000256" key="5">
    <source>
        <dbReference type="SAM" id="MobiDB-lite"/>
    </source>
</evidence>
<feature type="region of interest" description="Disordered" evidence="5">
    <location>
        <begin position="417"/>
        <end position="439"/>
    </location>
</feature>
<keyword evidence="2 4" id="KW-0064">Aspartyl protease</keyword>
<evidence type="ECO:0000256" key="3">
    <source>
        <dbReference type="PIRSR" id="PIRSR601461-1"/>
    </source>
</evidence>
<dbReference type="PANTHER" id="PTHR47966:SF51">
    <property type="entry name" value="BETA-SITE APP-CLEAVING ENZYME, ISOFORM A-RELATED"/>
    <property type="match status" value="1"/>
</dbReference>
<dbReference type="InterPro" id="IPR021109">
    <property type="entry name" value="Peptidase_aspartic_dom_sf"/>
</dbReference>
<accession>A0A9P9AUL5</accession>
<feature type="compositionally biased region" description="Low complexity" evidence="5">
    <location>
        <begin position="417"/>
        <end position="436"/>
    </location>
</feature>
<gene>
    <name evidence="8" type="ORF">B0T10DRAFT_457053</name>
</gene>
<evidence type="ECO:0000313" key="9">
    <source>
        <dbReference type="Proteomes" id="UP000777438"/>
    </source>
</evidence>
<evidence type="ECO:0000259" key="7">
    <source>
        <dbReference type="PROSITE" id="PS51767"/>
    </source>
</evidence>
<dbReference type="Proteomes" id="UP000777438">
    <property type="component" value="Unassembled WGS sequence"/>
</dbReference>
<dbReference type="PANTHER" id="PTHR47966">
    <property type="entry name" value="BETA-SITE APP-CLEAVING ENZYME, ISOFORM A-RELATED"/>
    <property type="match status" value="1"/>
</dbReference>
<dbReference type="PROSITE" id="PS51767">
    <property type="entry name" value="PEPTIDASE_A1"/>
    <property type="match status" value="1"/>
</dbReference>
<dbReference type="PROSITE" id="PS00141">
    <property type="entry name" value="ASP_PROTEASE"/>
    <property type="match status" value="1"/>
</dbReference>
<dbReference type="InterPro" id="IPR034164">
    <property type="entry name" value="Pepsin-like_dom"/>
</dbReference>
<evidence type="ECO:0000313" key="8">
    <source>
        <dbReference type="EMBL" id="KAH6892936.1"/>
    </source>
</evidence>
<evidence type="ECO:0000256" key="6">
    <source>
        <dbReference type="SAM" id="SignalP"/>
    </source>
</evidence>
<organism evidence="8 9">
    <name type="scientific">Thelonectria olida</name>
    <dbReference type="NCBI Taxonomy" id="1576542"/>
    <lineage>
        <taxon>Eukaryota</taxon>
        <taxon>Fungi</taxon>
        <taxon>Dikarya</taxon>
        <taxon>Ascomycota</taxon>
        <taxon>Pezizomycotina</taxon>
        <taxon>Sordariomycetes</taxon>
        <taxon>Hypocreomycetidae</taxon>
        <taxon>Hypocreales</taxon>
        <taxon>Nectriaceae</taxon>
        <taxon>Thelonectria</taxon>
    </lineage>
</organism>
<dbReference type="InterPro" id="IPR001461">
    <property type="entry name" value="Aspartic_peptidase_A1"/>
</dbReference>
<feature type="domain" description="Peptidase A1" evidence="7">
    <location>
        <begin position="58"/>
        <end position="412"/>
    </location>
</feature>
<dbReference type="Gene3D" id="2.40.70.10">
    <property type="entry name" value="Acid Proteases"/>
    <property type="match status" value="2"/>
</dbReference>